<evidence type="ECO:0000259" key="8">
    <source>
        <dbReference type="PROSITE" id="PS50850"/>
    </source>
</evidence>
<proteinExistence type="predicted"/>
<dbReference type="GO" id="GO:0000329">
    <property type="term" value="C:fungal-type vacuole membrane"/>
    <property type="evidence" value="ECO:0007669"/>
    <property type="project" value="TreeGrafter"/>
</dbReference>
<evidence type="ECO:0000313" key="10">
    <source>
        <dbReference type="Proteomes" id="UP001388673"/>
    </source>
</evidence>
<evidence type="ECO:0000256" key="1">
    <source>
        <dbReference type="ARBA" id="ARBA00004127"/>
    </source>
</evidence>
<keyword evidence="2" id="KW-0813">Transport</keyword>
<feature type="transmembrane region" description="Helical" evidence="7">
    <location>
        <begin position="250"/>
        <end position="270"/>
    </location>
</feature>
<organism evidence="9 10">
    <name type="scientific">Kwoniella newhampshirensis</name>
    <dbReference type="NCBI Taxonomy" id="1651941"/>
    <lineage>
        <taxon>Eukaryota</taxon>
        <taxon>Fungi</taxon>
        <taxon>Dikarya</taxon>
        <taxon>Basidiomycota</taxon>
        <taxon>Agaricomycotina</taxon>
        <taxon>Tremellomycetes</taxon>
        <taxon>Tremellales</taxon>
        <taxon>Cryptococcaceae</taxon>
        <taxon>Kwoniella</taxon>
    </lineage>
</organism>
<name>A0AAW0YRM3_9TREE</name>
<dbReference type="PANTHER" id="PTHR23501">
    <property type="entry name" value="MAJOR FACILITATOR SUPERFAMILY"/>
    <property type="match status" value="1"/>
</dbReference>
<feature type="transmembrane region" description="Helical" evidence="7">
    <location>
        <begin position="498"/>
        <end position="518"/>
    </location>
</feature>
<dbReference type="KEGG" id="kne:92183895"/>
<comment type="caution">
    <text evidence="9">The sequence shown here is derived from an EMBL/GenBank/DDBJ whole genome shotgun (WGS) entry which is preliminary data.</text>
</comment>
<dbReference type="PROSITE" id="PS50850">
    <property type="entry name" value="MFS"/>
    <property type="match status" value="1"/>
</dbReference>
<dbReference type="SUPFAM" id="SSF103473">
    <property type="entry name" value="MFS general substrate transporter"/>
    <property type="match status" value="1"/>
</dbReference>
<sequence length="547" mass="58526">MTDNERTPLVPKIGVSAAVTITKLDFALILPALLGNNFLAAFESTIAASTQSAVGTSFNASTNAAWVATSYLIVSTAVQPLYGRASDLFGRTRLYVFSLTFFALGCLGCGMSRSLAQMVVARAICGIGGGGLITVSQVCAWDILPMKSRPLYQAVNNVTYGLGAAVGASLGGLLSDSIGWRFAYLFPVPLSFFSILVFLYRARPKLVALKAGNRSDLRMADIDISGCALLMSAITLFMIVINLGGGEIPWSSPVIPLLLVCATLATIVFYRHERNVALPVLPVSLVKSRHMISQVGLNLFGAMTIFGVLYLIPVYFQTTLLTSASIASRRLLYPTLTAPIGSVLTGLFLHRHRDKCHLAQRIGAVVLFGGAMLMFLLTFEDNHGRGEWWFVSRLIWVHAGMGILFISSLIDILNSSGTEHAAATSLIFLLRSLGTVLGISGSQAVLQNVLYHQLSRHISGDNAPQIIRGIRESVIFLHQLEPTVRQVAVGCYVRSMRAAFGALAGVAGCIVLSAALGIGARSGENSVDDEDEDPTEPPFSEGIPVLD</sequence>
<evidence type="ECO:0000313" key="9">
    <source>
        <dbReference type="EMBL" id="KAK8844787.1"/>
    </source>
</evidence>
<feature type="transmembrane region" description="Helical" evidence="7">
    <location>
        <begin position="182"/>
        <end position="201"/>
    </location>
</feature>
<keyword evidence="10" id="KW-1185">Reference proteome</keyword>
<feature type="compositionally biased region" description="Acidic residues" evidence="6">
    <location>
        <begin position="526"/>
        <end position="535"/>
    </location>
</feature>
<evidence type="ECO:0000256" key="6">
    <source>
        <dbReference type="SAM" id="MobiDB-lite"/>
    </source>
</evidence>
<keyword evidence="3 7" id="KW-0812">Transmembrane</keyword>
<keyword evidence="5 7" id="KW-0472">Membrane</keyword>
<feature type="transmembrane region" description="Helical" evidence="7">
    <location>
        <begin position="151"/>
        <end position="170"/>
    </location>
</feature>
<dbReference type="InterPro" id="IPR020846">
    <property type="entry name" value="MFS_dom"/>
</dbReference>
<dbReference type="Proteomes" id="UP001388673">
    <property type="component" value="Unassembled WGS sequence"/>
</dbReference>
<dbReference type="Gene3D" id="1.20.1250.20">
    <property type="entry name" value="MFS general substrate transporter like domains"/>
    <property type="match status" value="1"/>
</dbReference>
<feature type="transmembrane region" description="Helical" evidence="7">
    <location>
        <begin position="94"/>
        <end position="113"/>
    </location>
</feature>
<feature type="region of interest" description="Disordered" evidence="6">
    <location>
        <begin position="523"/>
        <end position="547"/>
    </location>
</feature>
<gene>
    <name evidence="9" type="ORF">IAR55_006637</name>
</gene>
<dbReference type="AlphaFoldDB" id="A0AAW0YRM3"/>
<feature type="transmembrane region" description="Helical" evidence="7">
    <location>
        <begin position="394"/>
        <end position="414"/>
    </location>
</feature>
<accession>A0AAW0YRM3</accession>
<dbReference type="InterPro" id="IPR011701">
    <property type="entry name" value="MFS"/>
</dbReference>
<feature type="transmembrane region" description="Helical" evidence="7">
    <location>
        <begin position="64"/>
        <end position="82"/>
    </location>
</feature>
<dbReference type="InterPro" id="IPR036259">
    <property type="entry name" value="MFS_trans_sf"/>
</dbReference>
<comment type="subcellular location">
    <subcellularLocation>
        <location evidence="1">Endomembrane system</location>
        <topology evidence="1">Multi-pass membrane protein</topology>
    </subcellularLocation>
</comment>
<dbReference type="GeneID" id="92183895"/>
<dbReference type="GO" id="GO:0015174">
    <property type="term" value="F:basic amino acid transmembrane transporter activity"/>
    <property type="evidence" value="ECO:0007669"/>
    <property type="project" value="TreeGrafter"/>
</dbReference>
<evidence type="ECO:0000256" key="7">
    <source>
        <dbReference type="SAM" id="Phobius"/>
    </source>
</evidence>
<reference evidence="9 10" key="1">
    <citation type="journal article" date="2024" name="bioRxiv">
        <title>Comparative genomics of Cryptococcus and Kwoniella reveals pathogenesis evolution and contrasting karyotype dynamics via intercentromeric recombination or chromosome fusion.</title>
        <authorList>
            <person name="Coelho M.A."/>
            <person name="David-Palma M."/>
            <person name="Shea T."/>
            <person name="Bowers K."/>
            <person name="McGinley-Smith S."/>
            <person name="Mohammad A.W."/>
            <person name="Gnirke A."/>
            <person name="Yurkov A.M."/>
            <person name="Nowrousian M."/>
            <person name="Sun S."/>
            <person name="Cuomo C.A."/>
            <person name="Heitman J."/>
        </authorList>
    </citation>
    <scope>NUCLEOTIDE SEQUENCE [LARGE SCALE GENOMIC DNA]</scope>
    <source>
        <strain evidence="9 10">CBS 13917</strain>
    </source>
</reference>
<feature type="transmembrane region" description="Helical" evidence="7">
    <location>
        <begin position="362"/>
        <end position="379"/>
    </location>
</feature>
<feature type="transmembrane region" description="Helical" evidence="7">
    <location>
        <begin position="119"/>
        <end position="144"/>
    </location>
</feature>
<feature type="domain" description="Major facilitator superfamily (MFS) profile" evidence="8">
    <location>
        <begin position="29"/>
        <end position="525"/>
    </location>
</feature>
<evidence type="ECO:0000256" key="5">
    <source>
        <dbReference type="ARBA" id="ARBA00023136"/>
    </source>
</evidence>
<evidence type="ECO:0000256" key="4">
    <source>
        <dbReference type="ARBA" id="ARBA00022989"/>
    </source>
</evidence>
<dbReference type="RefSeq" id="XP_066800011.1">
    <property type="nucleotide sequence ID" value="XM_066949717.1"/>
</dbReference>
<feature type="transmembrane region" description="Helical" evidence="7">
    <location>
        <begin position="222"/>
        <end position="244"/>
    </location>
</feature>
<dbReference type="GO" id="GO:0012505">
    <property type="term" value="C:endomembrane system"/>
    <property type="evidence" value="ECO:0007669"/>
    <property type="project" value="UniProtKB-SubCell"/>
</dbReference>
<dbReference type="PANTHER" id="PTHR23501:SF191">
    <property type="entry name" value="VACUOLAR BASIC AMINO ACID TRANSPORTER 4"/>
    <property type="match status" value="1"/>
</dbReference>
<protein>
    <recommendedName>
        <fullName evidence="8">Major facilitator superfamily (MFS) profile domain-containing protein</fullName>
    </recommendedName>
</protein>
<dbReference type="Pfam" id="PF07690">
    <property type="entry name" value="MFS_1"/>
    <property type="match status" value="1"/>
</dbReference>
<evidence type="ECO:0000256" key="2">
    <source>
        <dbReference type="ARBA" id="ARBA00022448"/>
    </source>
</evidence>
<evidence type="ECO:0000256" key="3">
    <source>
        <dbReference type="ARBA" id="ARBA00022692"/>
    </source>
</evidence>
<feature type="transmembrane region" description="Helical" evidence="7">
    <location>
        <begin position="291"/>
        <end position="312"/>
    </location>
</feature>
<keyword evidence="4 7" id="KW-1133">Transmembrane helix</keyword>
<dbReference type="EMBL" id="JBCAWK010000013">
    <property type="protein sequence ID" value="KAK8844787.1"/>
    <property type="molecule type" value="Genomic_DNA"/>
</dbReference>
<feature type="transmembrane region" description="Helical" evidence="7">
    <location>
        <begin position="332"/>
        <end position="350"/>
    </location>
</feature>